<gene>
    <name evidence="1" type="ORF">AVEN_952_1</name>
</gene>
<reference evidence="1 2" key="1">
    <citation type="journal article" date="2019" name="Sci. Rep.">
        <title>Orb-weaving spider Araneus ventricosus genome elucidates the spidroin gene catalogue.</title>
        <authorList>
            <person name="Kono N."/>
            <person name="Nakamura H."/>
            <person name="Ohtoshi R."/>
            <person name="Moran D.A.P."/>
            <person name="Shinohara A."/>
            <person name="Yoshida Y."/>
            <person name="Fujiwara M."/>
            <person name="Mori M."/>
            <person name="Tomita M."/>
            <person name="Arakawa K."/>
        </authorList>
    </citation>
    <scope>NUCLEOTIDE SEQUENCE [LARGE SCALE GENOMIC DNA]</scope>
</reference>
<name>A0A4Y2CZM0_ARAVE</name>
<keyword evidence="2" id="KW-1185">Reference proteome</keyword>
<proteinExistence type="predicted"/>
<organism evidence="1 2">
    <name type="scientific">Araneus ventricosus</name>
    <name type="common">Orbweaver spider</name>
    <name type="synonym">Epeira ventricosa</name>
    <dbReference type="NCBI Taxonomy" id="182803"/>
    <lineage>
        <taxon>Eukaryota</taxon>
        <taxon>Metazoa</taxon>
        <taxon>Ecdysozoa</taxon>
        <taxon>Arthropoda</taxon>
        <taxon>Chelicerata</taxon>
        <taxon>Arachnida</taxon>
        <taxon>Araneae</taxon>
        <taxon>Araneomorphae</taxon>
        <taxon>Entelegynae</taxon>
        <taxon>Araneoidea</taxon>
        <taxon>Araneidae</taxon>
        <taxon>Araneus</taxon>
    </lineage>
</organism>
<evidence type="ECO:0000313" key="2">
    <source>
        <dbReference type="Proteomes" id="UP000499080"/>
    </source>
</evidence>
<evidence type="ECO:0000313" key="1">
    <source>
        <dbReference type="EMBL" id="GBM08745.1"/>
    </source>
</evidence>
<dbReference type="EMBL" id="BGPR01000261">
    <property type="protein sequence ID" value="GBM08745.1"/>
    <property type="molecule type" value="Genomic_DNA"/>
</dbReference>
<dbReference type="AlphaFoldDB" id="A0A4Y2CZM0"/>
<protein>
    <submittedName>
        <fullName evidence="1">Uncharacterized protein</fullName>
    </submittedName>
</protein>
<sequence length="92" mass="10142">MQNAFEVFRGGKVSGKSGVVGEECPIWMTAVHFPIQAGHSPLGISTFFGTQNAKPLHQCKKPMKNVVGKEESWNSILVGFSFRPQGHKTEIR</sequence>
<comment type="caution">
    <text evidence="1">The sequence shown here is derived from an EMBL/GenBank/DDBJ whole genome shotgun (WGS) entry which is preliminary data.</text>
</comment>
<dbReference type="Proteomes" id="UP000499080">
    <property type="component" value="Unassembled WGS sequence"/>
</dbReference>
<accession>A0A4Y2CZM0</accession>